<feature type="region of interest" description="Disordered" evidence="1">
    <location>
        <begin position="1"/>
        <end position="54"/>
    </location>
</feature>
<feature type="compositionally biased region" description="Polar residues" evidence="1">
    <location>
        <begin position="13"/>
        <end position="54"/>
    </location>
</feature>
<evidence type="ECO:0000313" key="3">
    <source>
        <dbReference type="Proteomes" id="UP001373714"/>
    </source>
</evidence>
<sequence length="210" mass="21441">MTKKTSPPPNPQDIFSTFFSTPTPEQSGSPPHQNQTSFLFQPRQPQFPNNSSSSIKMAIFSRLFNRMKRKSSSEQEPTGKNDTTVVPQVVVSNPQRDTKTGAPQPKSNYSPARSRPSGGGGGGSGVNNHNFVALNSMLSTSLNPDSSYGHSHHNHHSGSGDHCSSSSYTYSSGGGGGSSSYSSGGDGGGGGSSSSGGGDGGGSSSCGGGF</sequence>
<gene>
    <name evidence="2" type="ORF">TWF730_009894</name>
</gene>
<reference evidence="2 3" key="1">
    <citation type="submission" date="2019-10" db="EMBL/GenBank/DDBJ databases">
        <authorList>
            <person name="Palmer J.M."/>
        </authorList>
    </citation>
    <scope>NUCLEOTIDE SEQUENCE [LARGE SCALE GENOMIC DNA]</scope>
    <source>
        <strain evidence="2 3">TWF730</strain>
    </source>
</reference>
<feature type="region of interest" description="Disordered" evidence="1">
    <location>
        <begin position="66"/>
        <end position="210"/>
    </location>
</feature>
<protein>
    <submittedName>
        <fullName evidence="2">Uncharacterized protein</fullName>
    </submittedName>
</protein>
<evidence type="ECO:0000256" key="1">
    <source>
        <dbReference type="SAM" id="MobiDB-lite"/>
    </source>
</evidence>
<feature type="compositionally biased region" description="Gly residues" evidence="1">
    <location>
        <begin position="172"/>
        <end position="210"/>
    </location>
</feature>
<dbReference type="AlphaFoldDB" id="A0AAV9UUI9"/>
<dbReference type="EMBL" id="JAVHNS010000007">
    <property type="protein sequence ID" value="KAK6349138.1"/>
    <property type="molecule type" value="Genomic_DNA"/>
</dbReference>
<feature type="compositionally biased region" description="Pro residues" evidence="1">
    <location>
        <begin position="1"/>
        <end position="11"/>
    </location>
</feature>
<feature type="compositionally biased region" description="Low complexity" evidence="1">
    <location>
        <begin position="160"/>
        <end position="171"/>
    </location>
</feature>
<dbReference type="Proteomes" id="UP001373714">
    <property type="component" value="Unassembled WGS sequence"/>
</dbReference>
<comment type="caution">
    <text evidence="2">The sequence shown here is derived from an EMBL/GenBank/DDBJ whole genome shotgun (WGS) entry which is preliminary data.</text>
</comment>
<proteinExistence type="predicted"/>
<organism evidence="2 3">
    <name type="scientific">Orbilia blumenaviensis</name>
    <dbReference type="NCBI Taxonomy" id="1796055"/>
    <lineage>
        <taxon>Eukaryota</taxon>
        <taxon>Fungi</taxon>
        <taxon>Dikarya</taxon>
        <taxon>Ascomycota</taxon>
        <taxon>Pezizomycotina</taxon>
        <taxon>Orbiliomycetes</taxon>
        <taxon>Orbiliales</taxon>
        <taxon>Orbiliaceae</taxon>
        <taxon>Orbilia</taxon>
    </lineage>
</organism>
<keyword evidence="3" id="KW-1185">Reference proteome</keyword>
<name>A0AAV9UUI9_9PEZI</name>
<evidence type="ECO:0000313" key="2">
    <source>
        <dbReference type="EMBL" id="KAK6349138.1"/>
    </source>
</evidence>
<feature type="compositionally biased region" description="Polar residues" evidence="1">
    <location>
        <begin position="80"/>
        <end position="95"/>
    </location>
</feature>
<accession>A0AAV9UUI9</accession>